<evidence type="ECO:0000313" key="2">
    <source>
        <dbReference type="EMBL" id="CAK8996541.1"/>
    </source>
</evidence>
<keyword evidence="1" id="KW-0732">Signal</keyword>
<comment type="caution">
    <text evidence="2">The sequence shown here is derived from an EMBL/GenBank/DDBJ whole genome shotgun (WGS) entry which is preliminary data.</text>
</comment>
<keyword evidence="3" id="KW-1185">Reference proteome</keyword>
<name>A0ABP0I1U6_9DINO</name>
<evidence type="ECO:0000256" key="1">
    <source>
        <dbReference type="SAM" id="SignalP"/>
    </source>
</evidence>
<organism evidence="2 3">
    <name type="scientific">Durusdinium trenchii</name>
    <dbReference type="NCBI Taxonomy" id="1381693"/>
    <lineage>
        <taxon>Eukaryota</taxon>
        <taxon>Sar</taxon>
        <taxon>Alveolata</taxon>
        <taxon>Dinophyceae</taxon>
        <taxon>Suessiales</taxon>
        <taxon>Symbiodiniaceae</taxon>
        <taxon>Durusdinium</taxon>
    </lineage>
</organism>
<dbReference type="EMBL" id="CAXAMN010001858">
    <property type="protein sequence ID" value="CAK8996541.1"/>
    <property type="molecule type" value="Genomic_DNA"/>
</dbReference>
<feature type="chain" id="PRO_5046145806" description="Protein xylosyltransferase" evidence="1">
    <location>
        <begin position="29"/>
        <end position="633"/>
    </location>
</feature>
<evidence type="ECO:0008006" key="4">
    <source>
        <dbReference type="Google" id="ProtNLM"/>
    </source>
</evidence>
<gene>
    <name evidence="2" type="ORF">CCMP2556_LOCUS4498</name>
</gene>
<evidence type="ECO:0000313" key="3">
    <source>
        <dbReference type="Proteomes" id="UP001642484"/>
    </source>
</evidence>
<proteinExistence type="predicted"/>
<protein>
    <recommendedName>
        <fullName evidence="4">Protein xylosyltransferase</fullName>
    </recommendedName>
</protein>
<accession>A0ABP0I1U6</accession>
<dbReference type="Proteomes" id="UP001642484">
    <property type="component" value="Unassembled WGS sequence"/>
</dbReference>
<reference evidence="2 3" key="1">
    <citation type="submission" date="2024-02" db="EMBL/GenBank/DDBJ databases">
        <authorList>
            <person name="Chen Y."/>
            <person name="Shah S."/>
            <person name="Dougan E. K."/>
            <person name="Thang M."/>
            <person name="Chan C."/>
        </authorList>
    </citation>
    <scope>NUCLEOTIDE SEQUENCE [LARGE SCALE GENOMIC DNA]</scope>
</reference>
<sequence>MCPSYTSRPMHPCWRMLMMVSALIPTSGLIHKESSKPMEILDLLADNSSTAGGWNFCANQWEECVCHGRVRWGYGRTWKVIDPPLHSSSLTVMCSIKHLQDVLPGESQKHCQCQGQVMSKHSFSSESTAFTEGGISKIALKDSDWIFCSNQWQECQCNNHVRWGKGERWKYLSPKKLGSLFSVKCDVNALGDPVPGEDGKHCECLVARGSLFERELNPMLLSQKAADSYGARIIASCDIFEAGKANGPEGRAQWQAVEPFCSKAWEEKAEADRSLHSGPRRLSLGSLQKLMQARVDARFETNYLKLVDEDGWFDKAFVNYFAGAPGSKHANMTEQLIRSVHMFSENPIVVLHLGSRAPDTWTPKRFPRLLLVHAAPMGADSHRSFNFNKLRSFLISRARVGVELDSDQFVGPGVDYMFEMTEKEIDEHYSLPIMPVHFYSFTQADTPQNVWWQRYCPDPPACKPHTMRWSHAHPTWTFWSLPFIGRWLRRHFRDELLLATANHAASLAVSQIPEDEDLLNVATWEERGTKQWCKFDNDYHEFVDMLSWTPQGGHHTTTGDIASDPKFYPHGAAKAFFTAHNCKDPIATAKMLDEIQSRWENGLYPPSTITYKGQFWESGDDLRKAYPELPCIF</sequence>
<feature type="signal peptide" evidence="1">
    <location>
        <begin position="1"/>
        <end position="28"/>
    </location>
</feature>